<feature type="compositionally biased region" description="Polar residues" evidence="1">
    <location>
        <begin position="255"/>
        <end position="265"/>
    </location>
</feature>
<protein>
    <submittedName>
        <fullName evidence="2">Uncharacterized protein</fullName>
    </submittedName>
</protein>
<accession>A0A7S1SFS4</accession>
<dbReference type="EMBL" id="HBGE01117895">
    <property type="protein sequence ID" value="CAD9193571.1"/>
    <property type="molecule type" value="Transcribed_RNA"/>
</dbReference>
<dbReference type="AlphaFoldDB" id="A0A7S1SFS4"/>
<name>A0A7S1SFS4_ALECA</name>
<evidence type="ECO:0000256" key="1">
    <source>
        <dbReference type="SAM" id="MobiDB-lite"/>
    </source>
</evidence>
<gene>
    <name evidence="2" type="ORF">ACAT0790_LOCUS70348</name>
</gene>
<evidence type="ECO:0000313" key="2">
    <source>
        <dbReference type="EMBL" id="CAD9193571.1"/>
    </source>
</evidence>
<organism evidence="2">
    <name type="scientific">Alexandrium catenella</name>
    <name type="common">Red tide dinoflagellate</name>
    <name type="synonym">Gonyaulax catenella</name>
    <dbReference type="NCBI Taxonomy" id="2925"/>
    <lineage>
        <taxon>Eukaryota</taxon>
        <taxon>Sar</taxon>
        <taxon>Alveolata</taxon>
        <taxon>Dinophyceae</taxon>
        <taxon>Gonyaulacales</taxon>
        <taxon>Pyrocystaceae</taxon>
        <taxon>Alexandrium</taxon>
    </lineage>
</organism>
<reference evidence="2" key="1">
    <citation type="submission" date="2021-01" db="EMBL/GenBank/DDBJ databases">
        <authorList>
            <person name="Corre E."/>
            <person name="Pelletier E."/>
            <person name="Niang G."/>
            <person name="Scheremetjew M."/>
            <person name="Finn R."/>
            <person name="Kale V."/>
            <person name="Holt S."/>
            <person name="Cochrane G."/>
            <person name="Meng A."/>
            <person name="Brown T."/>
            <person name="Cohen L."/>
        </authorList>
    </citation>
    <scope>NUCLEOTIDE SEQUENCE</scope>
    <source>
        <strain evidence="2">OF101</strain>
    </source>
</reference>
<feature type="region of interest" description="Disordered" evidence="1">
    <location>
        <begin position="236"/>
        <end position="265"/>
    </location>
</feature>
<proteinExistence type="predicted"/>
<sequence>MAMLVAHRVERKARKGLRVPKTLPEVVDCSGGLSAAVVPVLSVDIGRVELPPCLEGQEFRVRVKYGEPRDSVHCETPTTRASRPPRPVAAGFVASAGARHQKEAAIAHVGTTCLFKGLSHKSNKPCIKFCLVRPSFAGVTTTIAKAEITKLPSGEKEEVVELQLHRPGRFGKESLGSMVVNIEWHALPRAVLQRSLQLMNAKRQPEAFTACNHSAIPGIVQETTSETPVLRGEVLGRSTSPSTERAWRSIEADEQASQQSMPTPS</sequence>